<evidence type="ECO:0000256" key="2">
    <source>
        <dbReference type="ARBA" id="ARBA00022676"/>
    </source>
</evidence>
<dbReference type="InterPro" id="IPR052056">
    <property type="entry name" value="Mono-ARTD/PARP"/>
</dbReference>
<dbReference type="Gene3D" id="3.90.228.10">
    <property type="match status" value="1"/>
</dbReference>
<dbReference type="InterPro" id="IPR012317">
    <property type="entry name" value="Poly(ADP-ribose)pol_cat_dom"/>
</dbReference>
<dbReference type="InterPro" id="IPR043472">
    <property type="entry name" value="Macro_dom-like"/>
</dbReference>
<dbReference type="EMBL" id="BLXT01000976">
    <property type="protein sequence ID" value="GFN82155.1"/>
    <property type="molecule type" value="Genomic_DNA"/>
</dbReference>
<evidence type="ECO:0000313" key="10">
    <source>
        <dbReference type="EMBL" id="GFN82155.1"/>
    </source>
</evidence>
<dbReference type="GO" id="GO:0005737">
    <property type="term" value="C:cytoplasm"/>
    <property type="evidence" value="ECO:0007669"/>
    <property type="project" value="TreeGrafter"/>
</dbReference>
<keyword evidence="3 6" id="KW-0808">Transferase</keyword>
<dbReference type="SUPFAM" id="SSF52949">
    <property type="entry name" value="Macro domain-like"/>
    <property type="match status" value="1"/>
</dbReference>
<keyword evidence="4 6" id="KW-0520">NAD</keyword>
<evidence type="ECO:0000256" key="4">
    <source>
        <dbReference type="ARBA" id="ARBA00023027"/>
    </source>
</evidence>
<feature type="compositionally biased region" description="Basic residues" evidence="7">
    <location>
        <begin position="932"/>
        <end position="942"/>
    </location>
</feature>
<dbReference type="PROSITE" id="PS51154">
    <property type="entry name" value="MACRO"/>
    <property type="match status" value="1"/>
</dbReference>
<evidence type="ECO:0000259" key="9">
    <source>
        <dbReference type="PROSITE" id="PS51154"/>
    </source>
</evidence>
<evidence type="ECO:0000313" key="11">
    <source>
        <dbReference type="Proteomes" id="UP000735302"/>
    </source>
</evidence>
<dbReference type="Proteomes" id="UP000735302">
    <property type="component" value="Unassembled WGS sequence"/>
</dbReference>
<feature type="region of interest" description="Disordered" evidence="7">
    <location>
        <begin position="438"/>
        <end position="463"/>
    </location>
</feature>
<protein>
    <recommendedName>
        <fullName evidence="6">Poly [ADP-ribose] polymerase</fullName>
        <shortName evidence="6">PARP</shortName>
        <ecNumber evidence="6">2.4.2.-</ecNumber>
    </recommendedName>
</protein>
<feature type="region of interest" description="Disordered" evidence="7">
    <location>
        <begin position="571"/>
        <end position="614"/>
    </location>
</feature>
<dbReference type="Gene3D" id="3.40.220.10">
    <property type="entry name" value="Leucine Aminopeptidase, subunit E, domain 1"/>
    <property type="match status" value="1"/>
</dbReference>
<keyword evidence="5" id="KW-0539">Nucleus</keyword>
<dbReference type="GO" id="GO:0010629">
    <property type="term" value="P:negative regulation of gene expression"/>
    <property type="evidence" value="ECO:0007669"/>
    <property type="project" value="TreeGrafter"/>
</dbReference>
<evidence type="ECO:0000256" key="1">
    <source>
        <dbReference type="ARBA" id="ARBA00004123"/>
    </source>
</evidence>
<keyword evidence="2 6" id="KW-0328">Glycosyltransferase</keyword>
<evidence type="ECO:0000256" key="7">
    <source>
        <dbReference type="SAM" id="MobiDB-lite"/>
    </source>
</evidence>
<keyword evidence="11" id="KW-1185">Reference proteome</keyword>
<organism evidence="10 11">
    <name type="scientific">Plakobranchus ocellatus</name>
    <dbReference type="NCBI Taxonomy" id="259542"/>
    <lineage>
        <taxon>Eukaryota</taxon>
        <taxon>Metazoa</taxon>
        <taxon>Spiralia</taxon>
        <taxon>Lophotrochozoa</taxon>
        <taxon>Mollusca</taxon>
        <taxon>Gastropoda</taxon>
        <taxon>Heterobranchia</taxon>
        <taxon>Euthyneura</taxon>
        <taxon>Panpulmonata</taxon>
        <taxon>Sacoglossa</taxon>
        <taxon>Placobranchoidea</taxon>
        <taxon>Plakobranchidae</taxon>
        <taxon>Plakobranchus</taxon>
    </lineage>
</organism>
<comment type="subcellular location">
    <subcellularLocation>
        <location evidence="1">Nucleus</location>
    </subcellularLocation>
</comment>
<feature type="region of interest" description="Disordered" evidence="7">
    <location>
        <begin position="315"/>
        <end position="407"/>
    </location>
</feature>
<feature type="domain" description="PARP catalytic" evidence="8">
    <location>
        <begin position="1359"/>
        <end position="1610"/>
    </location>
</feature>
<accession>A0AAV3YG54</accession>
<feature type="region of interest" description="Disordered" evidence="7">
    <location>
        <begin position="922"/>
        <end position="942"/>
    </location>
</feature>
<feature type="region of interest" description="Disordered" evidence="7">
    <location>
        <begin position="1164"/>
        <end position="1188"/>
    </location>
</feature>
<dbReference type="GO" id="GO:0005634">
    <property type="term" value="C:nucleus"/>
    <property type="evidence" value="ECO:0007669"/>
    <property type="project" value="UniProtKB-SubCell"/>
</dbReference>
<evidence type="ECO:0000256" key="5">
    <source>
        <dbReference type="ARBA" id="ARBA00023242"/>
    </source>
</evidence>
<proteinExistence type="predicted"/>
<gene>
    <name evidence="10" type="ORF">PoB_000866100</name>
</gene>
<feature type="compositionally biased region" description="Acidic residues" evidence="7">
    <location>
        <begin position="1168"/>
        <end position="1187"/>
    </location>
</feature>
<dbReference type="InterPro" id="IPR002589">
    <property type="entry name" value="Macro_dom"/>
</dbReference>
<dbReference type="GO" id="GO:0003950">
    <property type="term" value="F:NAD+ poly-ADP-ribosyltransferase activity"/>
    <property type="evidence" value="ECO:0007669"/>
    <property type="project" value="UniProtKB-UniRule"/>
</dbReference>
<dbReference type="PROSITE" id="PS51059">
    <property type="entry name" value="PARP_CATALYTIC"/>
    <property type="match status" value="1"/>
</dbReference>
<dbReference type="PANTHER" id="PTHR14453:SF67">
    <property type="entry name" value="POLY [ADP-RIBOSE] POLYMERASE"/>
    <property type="match status" value="1"/>
</dbReference>
<evidence type="ECO:0000256" key="3">
    <source>
        <dbReference type="ARBA" id="ARBA00022679"/>
    </source>
</evidence>
<name>A0AAV3YG54_9GAST</name>
<feature type="compositionally biased region" description="Basic and acidic residues" evidence="7">
    <location>
        <begin position="350"/>
        <end position="361"/>
    </location>
</feature>
<dbReference type="Pfam" id="PF01661">
    <property type="entry name" value="Macro"/>
    <property type="match status" value="1"/>
</dbReference>
<feature type="compositionally biased region" description="Basic and acidic residues" evidence="7">
    <location>
        <begin position="590"/>
        <end position="606"/>
    </location>
</feature>
<dbReference type="SUPFAM" id="SSF56399">
    <property type="entry name" value="ADP-ribosylation"/>
    <property type="match status" value="1"/>
</dbReference>
<dbReference type="EC" id="2.4.2.-" evidence="6"/>
<evidence type="ECO:0000256" key="6">
    <source>
        <dbReference type="RuleBase" id="RU362114"/>
    </source>
</evidence>
<sequence>MAMKVTNLVLSNLPLAYPEATIKDFVEGTLDVDVKSVVINSALPGKALITFDCKIDYLEASESLKETAIEEKIVDIHPPDTEPNTLVVSDVQAKYLSEEFLEIYFCAQFGDGKDIVSSCQMLPKFDMAIVIFEKNTAAVMSCILANKDHVPLPSENYHIMVEPFYLHFHGYLQEQLGMGADISLPSSFEGHMKMKDQMENQSANAGDYPKAENVDGGSEELEDEDVNTEVHDVRMDEENEEDRIVKETEDNEENNYHEYPYGEKRLISLRGIQHGRGQRGMCRAYHSSENNQRAIVQTNSVSSDDIQQMDFPLSSFSNVKESPKSQARSNLIRGRGAAVRGSRGKPSKPKVNDFEDNHEQPPDFQAKPNSIKGRGAAVRGGRGKPGNPTMNDFEDDHEQPPDFQAKPNLIRGRGAAVRGGRGKPGKPTMHIFYEDHEQPPDFQAKPNSIKGRGAAVRGGRGKPGNPIINDFEYNHEQTPDFQAKPNLTKGRGAAVQGRGKPSNHVIHFEDEIIEHKERPCPQLSRPLEKSLPLGVESERHFIAYQDPYFDGKLSTKPPNLRRKDKSFQLCSSTHDSNDVEMSEGSVENFQNKEETDYSESKERENLEFSESGQRKNINSKQLEIEEHLTNTQAKLLKDSFGTFGACKVTYDMIKEAAVFEGPEEIVNERRLKLLLELKKIKEESIDLSPSMRKILSKYWKQPCLEELNNLVSPLKGTVLLENFSLSIQAYGEDCLKSAIALIKDKTSGHKCIPVHGKISDKDFQYLKAHIEQHFPVILSWKDGIQLQGMKKQTESAAIDVEERLNDIQNISEQIEISGTQVGYVNQILMRKFKPLLPEVQINDVVRSDSKLSFTICGTNSLVSEAKKKWEILKSSIVLKNWNLEQEFKKKEDLMLVASSSKLPHALLDFEKQHDCHIVINPPRLTTGPQNKQKSKHVAKKKIHKSRPLLRKTTIEPEETLIYNLTNTCQLIVQPYGDITREPSSALVCVLDEKADLRRTRVGSAFNKACPTLWKSLDQARGTGLQNASVVTTQGPFKGLPTSCQAVYHVILSKWTPNSSEANLSLLIKTLVSYATNANLSSISIPPLGCGKLLGFPTSAVAQIMIQTLQSSLSQSSLTRVVLLAQDPALVADYKSEAQKAFPSANPISPGNFSKENDAENKLDFAGVGDEDENDDNSSGSSDDDGYDDQVIAQPGSVKIWTTKEKNLDALWSQLKKNIEAICLYECHFDQADLETWPKFFHKKIISQAKAKSVWVESFKNPKTHKASFVAKGEKHAVEQMINFIQSEYNHWLDSMPKRIASRKAPKRGDIDFIKHAAGCDELFPSYWTLNQKVTENPGILRKTMDFFKRKAFSDTESVDFLVDVSSKTRDAIDKLVTSLFDSQLVGVGNDAANLGHKNIKVTSIKRIENPILFEQYNMNRKYLFDKCKRENRLCKDIGKIGGSKGRVATTENLPSFMKEELYWEINEHYLFHGTSVATTLVRNGPDPKVGSSGGMFGKGFYLAERTTKADQYADDKNNRSQPGKKLTLIMFRALLGDVFLCNDQHASVQSKTSKKLSRPPCMKCKEDVCHCFPQKLHDSVMGDGKWLFREFVLYDKNLCYPEYIINYTRV</sequence>
<feature type="compositionally biased region" description="Polar residues" evidence="7">
    <location>
        <begin position="315"/>
        <end position="329"/>
    </location>
</feature>
<dbReference type="Pfam" id="PF00644">
    <property type="entry name" value="PARP"/>
    <property type="match status" value="1"/>
</dbReference>
<comment type="caution">
    <text evidence="10">The sequence shown here is derived from an EMBL/GenBank/DDBJ whole genome shotgun (WGS) entry which is preliminary data.</text>
</comment>
<feature type="region of interest" description="Disordered" evidence="7">
    <location>
        <begin position="198"/>
        <end position="225"/>
    </location>
</feature>
<feature type="domain" description="Macro" evidence="9">
    <location>
        <begin position="958"/>
        <end position="1141"/>
    </location>
</feature>
<evidence type="ECO:0000259" key="8">
    <source>
        <dbReference type="PROSITE" id="PS51059"/>
    </source>
</evidence>
<dbReference type="GO" id="GO:0003714">
    <property type="term" value="F:transcription corepressor activity"/>
    <property type="evidence" value="ECO:0007669"/>
    <property type="project" value="TreeGrafter"/>
</dbReference>
<dbReference type="PANTHER" id="PTHR14453">
    <property type="entry name" value="PARP/ZINC FINGER CCCH TYPE DOMAIN CONTAINING PROTEIN"/>
    <property type="match status" value="1"/>
</dbReference>
<reference evidence="10 11" key="1">
    <citation type="journal article" date="2021" name="Elife">
        <title>Chloroplast acquisition without the gene transfer in kleptoplastic sea slugs, Plakobranchus ocellatus.</title>
        <authorList>
            <person name="Maeda T."/>
            <person name="Takahashi S."/>
            <person name="Yoshida T."/>
            <person name="Shimamura S."/>
            <person name="Takaki Y."/>
            <person name="Nagai Y."/>
            <person name="Toyoda A."/>
            <person name="Suzuki Y."/>
            <person name="Arimoto A."/>
            <person name="Ishii H."/>
            <person name="Satoh N."/>
            <person name="Nishiyama T."/>
            <person name="Hasebe M."/>
            <person name="Maruyama T."/>
            <person name="Minagawa J."/>
            <person name="Obokata J."/>
            <person name="Shigenobu S."/>
        </authorList>
    </citation>
    <scope>NUCLEOTIDE SEQUENCE [LARGE SCALE GENOMIC DNA]</scope>
</reference>